<proteinExistence type="predicted"/>
<gene>
    <name evidence="1" type="ORF">SAMN05216251_11350</name>
</gene>
<accession>A0A1I2IF39</accession>
<keyword evidence="2" id="KW-1185">Reference proteome</keyword>
<organism evidence="1 2">
    <name type="scientific">Actinacidiphila alni</name>
    <dbReference type="NCBI Taxonomy" id="380248"/>
    <lineage>
        <taxon>Bacteria</taxon>
        <taxon>Bacillati</taxon>
        <taxon>Actinomycetota</taxon>
        <taxon>Actinomycetes</taxon>
        <taxon>Kitasatosporales</taxon>
        <taxon>Streptomycetaceae</taxon>
        <taxon>Actinacidiphila</taxon>
    </lineage>
</organism>
<reference evidence="1 2" key="1">
    <citation type="submission" date="2016-10" db="EMBL/GenBank/DDBJ databases">
        <authorList>
            <person name="de Groot N.N."/>
        </authorList>
    </citation>
    <scope>NUCLEOTIDE SEQUENCE [LARGE SCALE GENOMIC DNA]</scope>
    <source>
        <strain evidence="1 2">CGMCC 4.3510</strain>
    </source>
</reference>
<dbReference type="Proteomes" id="UP000199323">
    <property type="component" value="Unassembled WGS sequence"/>
</dbReference>
<dbReference type="EMBL" id="FONG01000013">
    <property type="protein sequence ID" value="SFF39697.1"/>
    <property type="molecule type" value="Genomic_DNA"/>
</dbReference>
<dbReference type="AlphaFoldDB" id="A0A1I2IF39"/>
<evidence type="ECO:0000313" key="2">
    <source>
        <dbReference type="Proteomes" id="UP000199323"/>
    </source>
</evidence>
<evidence type="ECO:0000313" key="1">
    <source>
        <dbReference type="EMBL" id="SFF39697.1"/>
    </source>
</evidence>
<sequence>MWDERLGWAFELIADDLAARTAALVRLAEAQRKVADALGRSNEMWWLTRPLGVDEQYREPAFLQARQKYQQAQRGSLPDGLWNSPVGEDPATSPRLPYVLLFLEREARYPQEWTRHAKSWGTKQSLIRDLARRIP</sequence>
<name>A0A1I2IF39_9ACTN</name>
<protein>
    <submittedName>
        <fullName evidence="1">Uncharacterized protein</fullName>
    </submittedName>
</protein>
<dbReference type="RefSeq" id="WP_245796204.1">
    <property type="nucleotide sequence ID" value="NZ_FONG01000013.1"/>
</dbReference>